<protein>
    <submittedName>
        <fullName evidence="8">TauD-domain-containing protein</fullName>
    </submittedName>
</protein>
<sequence>MAPVATSPTASPAPPAPAALKKLPNDPKYNQYSQLHNEHFDQNQLASEEQYPFNDFKPSFPVVDWAPLEVFEPAKDRAHFADPEKKALLSAATKVLDVTKTIGTELHGIKLRELSDQQKDELALLIAERGVVFFRDQDDLTIEDQRALGQYYGKLHRHATTGVPARGDLDDVHVVYTHPDDVDPSAQNVYRGPSAHSRVDLWHSDVTYELQPPSYTSFKLYVSPEAGGDTLWTSGYAAYDRLSYPLREYLESLTAIHSAVDQATGAARAGHHVRRKPVETEHPLVRVHPVTGWRSLWFNPGFVRYIVGVPKAESDYLVAFLSAHVSTGTDFSVRFKYGKNDVAFWDNRVTTHSAILEDVGVSRRHALRVAATGEVPIPVSQAPNSTSREEQLFAKRGYKIDRNVATGTRRQAGYKD</sequence>
<dbReference type="InterPro" id="IPR003819">
    <property type="entry name" value="TauD/TfdA-like"/>
</dbReference>
<dbReference type="GeneID" id="37271228"/>
<dbReference type="FunFam" id="3.60.130.10:FF:000003">
    <property type="entry name" value="Alpha-ketoglutarate-dependent taurine dioxygenase"/>
    <property type="match status" value="1"/>
</dbReference>
<dbReference type="InterPro" id="IPR051323">
    <property type="entry name" value="AtsK-like"/>
</dbReference>
<name>A0A316ZFU2_9BASI</name>
<feature type="region of interest" description="Disordered" evidence="6">
    <location>
        <begin position="1"/>
        <end position="31"/>
    </location>
</feature>
<dbReference type="InterPro" id="IPR042098">
    <property type="entry name" value="TauD-like_sf"/>
</dbReference>
<evidence type="ECO:0000256" key="3">
    <source>
        <dbReference type="ARBA" id="ARBA00022964"/>
    </source>
</evidence>
<dbReference type="RefSeq" id="XP_025600660.1">
    <property type="nucleotide sequence ID" value="XM_025743684.1"/>
</dbReference>
<accession>A0A316ZFU2</accession>
<organism evidence="8 9">
    <name type="scientific">Tilletiopsis washingtonensis</name>
    <dbReference type="NCBI Taxonomy" id="58919"/>
    <lineage>
        <taxon>Eukaryota</taxon>
        <taxon>Fungi</taxon>
        <taxon>Dikarya</taxon>
        <taxon>Basidiomycota</taxon>
        <taxon>Ustilaginomycotina</taxon>
        <taxon>Exobasidiomycetes</taxon>
        <taxon>Entylomatales</taxon>
        <taxon>Entylomatales incertae sedis</taxon>
        <taxon>Tilletiopsis</taxon>
    </lineage>
</organism>
<comment type="similarity">
    <text evidence="1">Belongs to the TfdA dioxygenase family.</text>
</comment>
<evidence type="ECO:0000256" key="1">
    <source>
        <dbReference type="ARBA" id="ARBA00005896"/>
    </source>
</evidence>
<dbReference type="PANTHER" id="PTHR30468">
    <property type="entry name" value="ALPHA-KETOGLUTARATE-DEPENDENT SULFONATE DIOXYGENASE"/>
    <property type="match status" value="1"/>
</dbReference>
<keyword evidence="4" id="KW-0560">Oxidoreductase</keyword>
<dbReference type="OrthoDB" id="10257314at2759"/>
<dbReference type="Gene3D" id="3.60.130.10">
    <property type="entry name" value="Clavaminate synthase-like"/>
    <property type="match status" value="1"/>
</dbReference>
<evidence type="ECO:0000256" key="5">
    <source>
        <dbReference type="ARBA" id="ARBA00023004"/>
    </source>
</evidence>
<feature type="compositionally biased region" description="Low complexity" evidence="6">
    <location>
        <begin position="1"/>
        <end position="10"/>
    </location>
</feature>
<dbReference type="STRING" id="58919.A0A316ZFU2"/>
<evidence type="ECO:0000256" key="4">
    <source>
        <dbReference type="ARBA" id="ARBA00023002"/>
    </source>
</evidence>
<evidence type="ECO:0000313" key="9">
    <source>
        <dbReference type="Proteomes" id="UP000245946"/>
    </source>
</evidence>
<dbReference type="GO" id="GO:0016706">
    <property type="term" value="F:2-oxoglutarate-dependent dioxygenase activity"/>
    <property type="evidence" value="ECO:0007669"/>
    <property type="project" value="TreeGrafter"/>
</dbReference>
<proteinExistence type="inferred from homology"/>
<evidence type="ECO:0000259" key="7">
    <source>
        <dbReference type="Pfam" id="PF02668"/>
    </source>
</evidence>
<keyword evidence="2" id="KW-0479">Metal-binding</keyword>
<dbReference type="GO" id="GO:0046872">
    <property type="term" value="F:metal ion binding"/>
    <property type="evidence" value="ECO:0007669"/>
    <property type="project" value="UniProtKB-KW"/>
</dbReference>
<dbReference type="GO" id="GO:0005737">
    <property type="term" value="C:cytoplasm"/>
    <property type="evidence" value="ECO:0007669"/>
    <property type="project" value="TreeGrafter"/>
</dbReference>
<keyword evidence="9" id="KW-1185">Reference proteome</keyword>
<dbReference type="Proteomes" id="UP000245946">
    <property type="component" value="Unassembled WGS sequence"/>
</dbReference>
<dbReference type="PANTHER" id="PTHR30468:SF31">
    <property type="entry name" value="ALPHA-KETOGLUTARATE-DEPENDENT SULFONATE DIOXYGENASE-RELATED"/>
    <property type="match status" value="1"/>
</dbReference>
<dbReference type="SUPFAM" id="SSF51197">
    <property type="entry name" value="Clavaminate synthase-like"/>
    <property type="match status" value="1"/>
</dbReference>
<feature type="domain" description="TauD/TfdA-like" evidence="7">
    <location>
        <begin position="97"/>
        <end position="369"/>
    </location>
</feature>
<evidence type="ECO:0000256" key="2">
    <source>
        <dbReference type="ARBA" id="ARBA00022723"/>
    </source>
</evidence>
<keyword evidence="5" id="KW-0408">Iron</keyword>
<dbReference type="Pfam" id="PF02668">
    <property type="entry name" value="TauD"/>
    <property type="match status" value="1"/>
</dbReference>
<keyword evidence="3" id="KW-0223">Dioxygenase</keyword>
<evidence type="ECO:0000256" key="6">
    <source>
        <dbReference type="SAM" id="MobiDB-lite"/>
    </source>
</evidence>
<reference evidence="8 9" key="1">
    <citation type="journal article" date="2018" name="Mol. Biol. Evol.">
        <title>Broad Genomic Sampling Reveals a Smut Pathogenic Ancestry of the Fungal Clade Ustilaginomycotina.</title>
        <authorList>
            <person name="Kijpornyongpan T."/>
            <person name="Mondo S.J."/>
            <person name="Barry K."/>
            <person name="Sandor L."/>
            <person name="Lee J."/>
            <person name="Lipzen A."/>
            <person name="Pangilinan J."/>
            <person name="LaButti K."/>
            <person name="Hainaut M."/>
            <person name="Henrissat B."/>
            <person name="Grigoriev I.V."/>
            <person name="Spatafora J.W."/>
            <person name="Aime M.C."/>
        </authorList>
    </citation>
    <scope>NUCLEOTIDE SEQUENCE [LARGE SCALE GENOMIC DNA]</scope>
    <source>
        <strain evidence="8 9">MCA 4186</strain>
    </source>
</reference>
<gene>
    <name evidence="8" type="ORF">FA09DRAFT_333335</name>
</gene>
<dbReference type="AlphaFoldDB" id="A0A316ZFU2"/>
<dbReference type="EMBL" id="KZ819285">
    <property type="protein sequence ID" value="PWO00382.1"/>
    <property type="molecule type" value="Genomic_DNA"/>
</dbReference>
<evidence type="ECO:0000313" key="8">
    <source>
        <dbReference type="EMBL" id="PWO00382.1"/>
    </source>
</evidence>